<dbReference type="EMBL" id="UOEP01000043">
    <property type="protein sequence ID" value="VAW15077.1"/>
    <property type="molecule type" value="Genomic_DNA"/>
</dbReference>
<proteinExistence type="predicted"/>
<dbReference type="InterPro" id="IPR006143">
    <property type="entry name" value="RND_pump_MFP"/>
</dbReference>
<protein>
    <recommendedName>
        <fullName evidence="2">RND efflux pump membrane fusion protein barrel-sandwich domain-containing protein</fullName>
    </recommendedName>
</protein>
<reference evidence="1" key="1">
    <citation type="submission" date="2018-06" db="EMBL/GenBank/DDBJ databases">
        <authorList>
            <person name="Zhirakovskaya E."/>
        </authorList>
    </citation>
    <scope>NUCLEOTIDE SEQUENCE</scope>
</reference>
<dbReference type="AlphaFoldDB" id="A0A3B0TNZ8"/>
<dbReference type="GO" id="GO:0015562">
    <property type="term" value="F:efflux transmembrane transporter activity"/>
    <property type="evidence" value="ECO:0007669"/>
    <property type="project" value="TreeGrafter"/>
</dbReference>
<name>A0A3B0TNZ8_9ZZZZ</name>
<dbReference type="Gene3D" id="2.40.30.170">
    <property type="match status" value="1"/>
</dbReference>
<accession>A0A3B0TNZ8</accession>
<dbReference type="SUPFAM" id="SSF111369">
    <property type="entry name" value="HlyD-like secretion proteins"/>
    <property type="match status" value="1"/>
</dbReference>
<dbReference type="PANTHER" id="PTHR30469:SF15">
    <property type="entry name" value="HLYD FAMILY OF SECRETION PROTEINS"/>
    <property type="match status" value="1"/>
</dbReference>
<dbReference type="NCBIfam" id="TIGR01730">
    <property type="entry name" value="RND_mfp"/>
    <property type="match status" value="1"/>
</dbReference>
<gene>
    <name evidence="1" type="ORF">MNBD_BACTEROID01-867</name>
</gene>
<evidence type="ECO:0008006" key="2">
    <source>
        <dbReference type="Google" id="ProtNLM"/>
    </source>
</evidence>
<dbReference type="GO" id="GO:1990281">
    <property type="term" value="C:efflux pump complex"/>
    <property type="evidence" value="ECO:0007669"/>
    <property type="project" value="TreeGrafter"/>
</dbReference>
<evidence type="ECO:0000313" key="1">
    <source>
        <dbReference type="EMBL" id="VAW15077.1"/>
    </source>
</evidence>
<sequence>MESKHSLLKNQKELISLIIITLIIAFVPSCKTKGEAQSKAQSETLPEEKNIVETVILVEQDFMQEIVSNGKLSALQKAELYFEDPGFIENINVKNGQAVSIGVQLANLQNDDYRFALKKAELTKEKAEIDKLDILIGMGYQNNHKNIPPDYDKIANIRSGYDQAKIQYDEATRQLEHTYLNAPFAGTVEGIKQRPYEKADLAKPFCTLINDSRFTIEFPLLETEISRVRTGQKVMVTPIAGAKPTSGLITEINPRIDENGLAWLKAEVNNPGGYMEGMNVKVSIKRAISGQLVVPKQAVVLRQNREVLFRYTKGRSYWTYINILNENEKQYSVVAAEGATLELGDTVIISNNLNLAHESEVEIK</sequence>
<organism evidence="1">
    <name type="scientific">hydrothermal vent metagenome</name>
    <dbReference type="NCBI Taxonomy" id="652676"/>
    <lineage>
        <taxon>unclassified sequences</taxon>
        <taxon>metagenomes</taxon>
        <taxon>ecological metagenomes</taxon>
    </lineage>
</organism>
<dbReference type="PANTHER" id="PTHR30469">
    <property type="entry name" value="MULTIDRUG RESISTANCE PROTEIN MDTA"/>
    <property type="match status" value="1"/>
</dbReference>